<keyword evidence="3" id="KW-1185">Reference proteome</keyword>
<dbReference type="CDD" id="cd04301">
    <property type="entry name" value="NAT_SF"/>
    <property type="match status" value="1"/>
</dbReference>
<evidence type="ECO:0000313" key="2">
    <source>
        <dbReference type="EMBL" id="MCA0131749.1"/>
    </source>
</evidence>
<evidence type="ECO:0000259" key="1">
    <source>
        <dbReference type="PROSITE" id="PS51186"/>
    </source>
</evidence>
<dbReference type="EMBL" id="JAIUJR010000002">
    <property type="protein sequence ID" value="MCA0131749.1"/>
    <property type="molecule type" value="Genomic_DNA"/>
</dbReference>
<dbReference type="SUPFAM" id="SSF55729">
    <property type="entry name" value="Acyl-CoA N-acyltransferases (Nat)"/>
    <property type="match status" value="1"/>
</dbReference>
<dbReference type="Pfam" id="PF13508">
    <property type="entry name" value="Acetyltransf_7"/>
    <property type="match status" value="1"/>
</dbReference>
<accession>A0ABS7XP17</accession>
<reference evidence="3" key="1">
    <citation type="submission" date="2023-07" db="EMBL/GenBank/DDBJ databases">
        <authorList>
            <person name="Yue Y."/>
        </authorList>
    </citation>
    <scope>NUCLEOTIDE SEQUENCE [LARGE SCALE GENOMIC DNA]</scope>
    <source>
        <strain evidence="3">D23</strain>
    </source>
</reference>
<dbReference type="InterPro" id="IPR016181">
    <property type="entry name" value="Acyl_CoA_acyltransferase"/>
</dbReference>
<evidence type="ECO:0000313" key="3">
    <source>
        <dbReference type="Proteomes" id="UP001198901"/>
    </source>
</evidence>
<proteinExistence type="predicted"/>
<dbReference type="RefSeq" id="WP_224526260.1">
    <property type="nucleotide sequence ID" value="NZ_JAIUJR010000002.1"/>
</dbReference>
<comment type="caution">
    <text evidence="2">The sequence shown here is derived from an EMBL/GenBank/DDBJ whole genome shotgun (WGS) entry which is preliminary data.</text>
</comment>
<dbReference type="InterPro" id="IPR000182">
    <property type="entry name" value="GNAT_dom"/>
</dbReference>
<dbReference type="Gene3D" id="3.40.630.30">
    <property type="match status" value="1"/>
</dbReference>
<organism evidence="2 3">
    <name type="scientific">Winogradskyella alexanderae</name>
    <dbReference type="NCBI Taxonomy" id="2877123"/>
    <lineage>
        <taxon>Bacteria</taxon>
        <taxon>Pseudomonadati</taxon>
        <taxon>Bacteroidota</taxon>
        <taxon>Flavobacteriia</taxon>
        <taxon>Flavobacteriales</taxon>
        <taxon>Flavobacteriaceae</taxon>
        <taxon>Winogradskyella</taxon>
    </lineage>
</organism>
<dbReference type="Proteomes" id="UP001198901">
    <property type="component" value="Unassembled WGS sequence"/>
</dbReference>
<feature type="domain" description="N-acetyltransferase" evidence="1">
    <location>
        <begin position="4"/>
        <end position="153"/>
    </location>
</feature>
<protein>
    <submittedName>
        <fullName evidence="2">GNAT family N-acetyltransferase</fullName>
    </submittedName>
</protein>
<dbReference type="PROSITE" id="PS51186">
    <property type="entry name" value="GNAT"/>
    <property type="match status" value="1"/>
</dbReference>
<sequence>MKLKRLKKSTDNYFHQAWELYNDAFPLEERRTLDGQKRVLKRSNYHFEFLINHNQFIGFILWWDLEMFRYIDHFATSKSIRNKGFGKLILNTFINNDDKSILLEVELPASSIDQRRINFYERLGFKLNLHDYKVPSSVDNRKIDLLVMSYPEAISKETLNRFIVNNHPIIFNS</sequence>
<gene>
    <name evidence="2" type="ORF">LBU54_04075</name>
</gene>
<name>A0ABS7XP17_9FLAO</name>